<name>A0A7H8R4P8_TALRU</name>
<feature type="domain" description="VPS9" evidence="2">
    <location>
        <begin position="229"/>
        <end position="379"/>
    </location>
</feature>
<reference evidence="4" key="1">
    <citation type="submission" date="2020-06" db="EMBL/GenBank/DDBJ databases">
        <title>A chromosome-scale genome assembly of Talaromyces rugulosus W13939.</title>
        <authorList>
            <person name="Wang B."/>
            <person name="Guo L."/>
            <person name="Ye K."/>
            <person name="Wang L."/>
        </authorList>
    </citation>
    <scope>NUCLEOTIDE SEQUENCE [LARGE SCALE GENOMIC DNA]</scope>
    <source>
        <strain evidence="4">W13939</strain>
    </source>
</reference>
<protein>
    <recommendedName>
        <fullName evidence="2">VPS9 domain-containing protein</fullName>
    </recommendedName>
</protein>
<evidence type="ECO:0000259" key="2">
    <source>
        <dbReference type="PROSITE" id="PS51205"/>
    </source>
</evidence>
<feature type="region of interest" description="Disordered" evidence="1">
    <location>
        <begin position="161"/>
        <end position="182"/>
    </location>
</feature>
<feature type="compositionally biased region" description="Polar residues" evidence="1">
    <location>
        <begin position="423"/>
        <end position="438"/>
    </location>
</feature>
<keyword evidence="4" id="KW-1185">Reference proteome</keyword>
<dbReference type="KEGG" id="trg:TRUGW13939_07807"/>
<dbReference type="Pfam" id="PF02204">
    <property type="entry name" value="VPS9"/>
    <property type="match status" value="1"/>
</dbReference>
<feature type="compositionally biased region" description="Polar residues" evidence="1">
    <location>
        <begin position="162"/>
        <end position="182"/>
    </location>
</feature>
<dbReference type="Proteomes" id="UP000509510">
    <property type="component" value="Chromosome IV"/>
</dbReference>
<dbReference type="GO" id="GO:0031267">
    <property type="term" value="F:small GTPase binding"/>
    <property type="evidence" value="ECO:0007669"/>
    <property type="project" value="TreeGrafter"/>
</dbReference>
<feature type="region of interest" description="Disordered" evidence="1">
    <location>
        <begin position="514"/>
        <end position="612"/>
    </location>
</feature>
<dbReference type="GO" id="GO:0005085">
    <property type="term" value="F:guanyl-nucleotide exchange factor activity"/>
    <property type="evidence" value="ECO:0007669"/>
    <property type="project" value="InterPro"/>
</dbReference>
<feature type="compositionally biased region" description="Polar residues" evidence="1">
    <location>
        <begin position="576"/>
        <end position="603"/>
    </location>
</feature>
<organism evidence="3 4">
    <name type="scientific">Talaromyces rugulosus</name>
    <name type="common">Penicillium rugulosum</name>
    <dbReference type="NCBI Taxonomy" id="121627"/>
    <lineage>
        <taxon>Eukaryota</taxon>
        <taxon>Fungi</taxon>
        <taxon>Dikarya</taxon>
        <taxon>Ascomycota</taxon>
        <taxon>Pezizomycotina</taxon>
        <taxon>Eurotiomycetes</taxon>
        <taxon>Eurotiomycetidae</taxon>
        <taxon>Eurotiales</taxon>
        <taxon>Trichocomaceae</taxon>
        <taxon>Talaromyces</taxon>
        <taxon>Talaromyces sect. Islandici</taxon>
    </lineage>
</organism>
<dbReference type="SUPFAM" id="SSF109993">
    <property type="entry name" value="VPS9 domain"/>
    <property type="match status" value="1"/>
</dbReference>
<evidence type="ECO:0000313" key="3">
    <source>
        <dbReference type="EMBL" id="QKX60661.1"/>
    </source>
</evidence>
<dbReference type="PANTHER" id="PTHR23101">
    <property type="entry name" value="RAB GDP/GTP EXCHANGE FACTOR"/>
    <property type="match status" value="1"/>
</dbReference>
<accession>A0A7H8R4P8</accession>
<dbReference type="GO" id="GO:0030139">
    <property type="term" value="C:endocytic vesicle"/>
    <property type="evidence" value="ECO:0007669"/>
    <property type="project" value="TreeGrafter"/>
</dbReference>
<dbReference type="Gene3D" id="1.20.1050.80">
    <property type="entry name" value="VPS9 domain"/>
    <property type="match status" value="1"/>
</dbReference>
<dbReference type="EMBL" id="CP055901">
    <property type="protein sequence ID" value="QKX60661.1"/>
    <property type="molecule type" value="Genomic_DNA"/>
</dbReference>
<feature type="region of interest" description="Disordered" evidence="1">
    <location>
        <begin position="396"/>
        <end position="438"/>
    </location>
</feature>
<feature type="compositionally biased region" description="Polar residues" evidence="1">
    <location>
        <begin position="1"/>
        <end position="13"/>
    </location>
</feature>
<dbReference type="GeneID" id="55995297"/>
<feature type="compositionally biased region" description="Basic and acidic residues" evidence="1">
    <location>
        <begin position="65"/>
        <end position="79"/>
    </location>
</feature>
<gene>
    <name evidence="3" type="ORF">TRUGW13939_07807</name>
</gene>
<dbReference type="PROSITE" id="PS51205">
    <property type="entry name" value="VPS9"/>
    <property type="match status" value="1"/>
</dbReference>
<feature type="compositionally biased region" description="Polar residues" evidence="1">
    <location>
        <begin position="396"/>
        <end position="413"/>
    </location>
</feature>
<dbReference type="OrthoDB" id="10264848at2759"/>
<evidence type="ECO:0000256" key="1">
    <source>
        <dbReference type="SAM" id="MobiDB-lite"/>
    </source>
</evidence>
<dbReference type="InterPro" id="IPR037191">
    <property type="entry name" value="VPS9_dom_sf"/>
</dbReference>
<dbReference type="PANTHER" id="PTHR23101:SF97">
    <property type="entry name" value="DOMAIN PROTEIN, PUTATIVE (AFU_ORTHOLOGUE AFUA_2G10890)-RELATED"/>
    <property type="match status" value="1"/>
</dbReference>
<feature type="compositionally biased region" description="Basic and acidic residues" evidence="1">
    <location>
        <begin position="534"/>
        <end position="571"/>
    </location>
</feature>
<feature type="region of interest" description="Disordered" evidence="1">
    <location>
        <begin position="1"/>
        <end position="100"/>
    </location>
</feature>
<proteinExistence type="predicted"/>
<dbReference type="RefSeq" id="XP_035346837.1">
    <property type="nucleotide sequence ID" value="XM_035490944.1"/>
</dbReference>
<dbReference type="GO" id="GO:0005829">
    <property type="term" value="C:cytosol"/>
    <property type="evidence" value="ECO:0007669"/>
    <property type="project" value="TreeGrafter"/>
</dbReference>
<dbReference type="SMART" id="SM00167">
    <property type="entry name" value="VPS9"/>
    <property type="match status" value="1"/>
</dbReference>
<evidence type="ECO:0000313" key="4">
    <source>
        <dbReference type="Proteomes" id="UP000509510"/>
    </source>
</evidence>
<sequence length="706" mass="76488">MASTESPENSSRSPRALHPTRSFTRMESSAADASPRNRAKTMQELSTAGAGNGDGTTALQPAVDGTDHGHDIFEKRDSVDSVDGAGHGEQSVETLPGEDGQHELPIELASMTDRFVQSLSARVHSVPPSIEKIATLFQEFYLRADSHIATHISALASRINRDGSSANASQKDGGKTPTTQMLTASEITERRKARKQLPYKRLALEETVERRACERIHDKIWRHKSTLDEVRDEKLRSKTAALSLLGIGLKDLGIELPEIDEGKEIEASSRLAPAREWLSKMNEARYPLGKLQCLKSAHKAIVDTLTTLLGSSSSADEILPTLIYTLITSPPEGINVISNLLFIQRFRSASKMDGESAYCLTNLEAAIAFLEAVDLTSLSGDLPADGQPRLLNAAMTSGTEVESSLSNEPSDTATAEFAKSSKETASSTLSRSQLGAPTVQQRRLSNLFQPPSKVLGAANDAVRNTADQGLKNLSNALDNSFNFVVGRMKEMQSNRDANEQPLVPKTLDEARRLVTSPPVINDSEVASEISIEDSTTREGRRPSSTLKPEDLRNKTPRDRSADSVRSSESKRPGTTARLNTRDQITPSPSGGSSIFNSGPTTPLESMKHFGNTFNPLNHIPGMIRGLGRNTPETPIGGGSSSSLPDRMKALSTDASASEFEPSSTRLDPPIRRFLEVQDAQDLRVGEVAALLQDYKRLAAALFQSNQ</sequence>
<dbReference type="GO" id="GO:0016192">
    <property type="term" value="P:vesicle-mediated transport"/>
    <property type="evidence" value="ECO:0007669"/>
    <property type="project" value="InterPro"/>
</dbReference>
<dbReference type="InterPro" id="IPR045046">
    <property type="entry name" value="Vps9-like"/>
</dbReference>
<dbReference type="AlphaFoldDB" id="A0A7H8R4P8"/>
<dbReference type="InterPro" id="IPR003123">
    <property type="entry name" value="VPS9"/>
</dbReference>